<proteinExistence type="predicted"/>
<organism evidence="8 9">
    <name type="scientific">Paenibacillus terrae</name>
    <dbReference type="NCBI Taxonomy" id="159743"/>
    <lineage>
        <taxon>Bacteria</taxon>
        <taxon>Bacillati</taxon>
        <taxon>Bacillota</taxon>
        <taxon>Bacilli</taxon>
        <taxon>Bacillales</taxon>
        <taxon>Paenibacillaceae</taxon>
        <taxon>Paenibacillus</taxon>
    </lineage>
</organism>
<dbReference type="GO" id="GO:0006814">
    <property type="term" value="P:sodium ion transport"/>
    <property type="evidence" value="ECO:0007669"/>
    <property type="project" value="InterPro"/>
</dbReference>
<dbReference type="SUPFAM" id="SSF103473">
    <property type="entry name" value="MFS general substrate transporter"/>
    <property type="match status" value="1"/>
</dbReference>
<dbReference type="InterPro" id="IPR001927">
    <property type="entry name" value="Na/Gal_symport"/>
</dbReference>
<dbReference type="AlphaFoldDB" id="A0A0D7X8T0"/>
<feature type="transmembrane region" description="Helical" evidence="6">
    <location>
        <begin position="180"/>
        <end position="200"/>
    </location>
</feature>
<feature type="transmembrane region" description="Helical" evidence="6">
    <location>
        <begin position="294"/>
        <end position="313"/>
    </location>
</feature>
<evidence type="ECO:0000256" key="1">
    <source>
        <dbReference type="ARBA" id="ARBA00004651"/>
    </source>
</evidence>
<dbReference type="GO" id="GO:0008643">
    <property type="term" value="P:carbohydrate transport"/>
    <property type="evidence" value="ECO:0007669"/>
    <property type="project" value="InterPro"/>
</dbReference>
<accession>A0A0D7X8T0</accession>
<dbReference type="PANTHER" id="PTHR11328:SF24">
    <property type="entry name" value="MAJOR FACILITATOR SUPERFAMILY (MFS) PROFILE DOMAIN-CONTAINING PROTEIN"/>
    <property type="match status" value="1"/>
</dbReference>
<dbReference type="OrthoDB" id="9764596at2"/>
<evidence type="ECO:0000256" key="5">
    <source>
        <dbReference type="ARBA" id="ARBA00023136"/>
    </source>
</evidence>
<gene>
    <name evidence="8" type="ORF">QD47_00145</name>
</gene>
<dbReference type="PATRIC" id="fig|159743.3.peg.32"/>
<evidence type="ECO:0000256" key="4">
    <source>
        <dbReference type="ARBA" id="ARBA00022989"/>
    </source>
</evidence>
<dbReference type="RefSeq" id="WP_044644201.1">
    <property type="nucleotide sequence ID" value="NZ_JTHP01000001.1"/>
</dbReference>
<dbReference type="InterPro" id="IPR020846">
    <property type="entry name" value="MFS_dom"/>
</dbReference>
<reference evidence="8 9" key="1">
    <citation type="submission" date="2014-11" db="EMBL/GenBank/DDBJ databases">
        <title>Draft Genome Sequences of Paenibacillus polymyxa NRRL B-30509 and Paenibacillus terrae NRRL B-30644, Strains from a Poultry Environment that Produce Tridecaptin A and Paenicidins.</title>
        <authorList>
            <person name="van Belkum M.J."/>
            <person name="Lohans C.T."/>
            <person name="Vederas J.C."/>
        </authorList>
    </citation>
    <scope>NUCLEOTIDE SEQUENCE [LARGE SCALE GENOMIC DNA]</scope>
    <source>
        <strain evidence="8 9">NRRL B-30644</strain>
    </source>
</reference>
<feature type="transmembrane region" description="Helical" evidence="6">
    <location>
        <begin position="108"/>
        <end position="131"/>
    </location>
</feature>
<comment type="subcellular location">
    <subcellularLocation>
        <location evidence="1">Cell membrane</location>
        <topology evidence="1">Multi-pass membrane protein</topology>
    </subcellularLocation>
</comment>
<dbReference type="PANTHER" id="PTHR11328">
    <property type="entry name" value="MAJOR FACILITATOR SUPERFAMILY DOMAIN-CONTAINING PROTEIN"/>
    <property type="match status" value="1"/>
</dbReference>
<protein>
    <submittedName>
        <fullName evidence="8">Sodium:solute symporter</fullName>
    </submittedName>
</protein>
<keyword evidence="4 6" id="KW-1133">Transmembrane helix</keyword>
<dbReference type="NCBIfam" id="TIGR00792">
    <property type="entry name" value="gph"/>
    <property type="match status" value="1"/>
</dbReference>
<dbReference type="PROSITE" id="PS50850">
    <property type="entry name" value="MFS"/>
    <property type="match status" value="1"/>
</dbReference>
<name>A0A0D7X8T0_9BACL</name>
<feature type="transmembrane region" description="Helical" evidence="6">
    <location>
        <begin position="152"/>
        <end position="174"/>
    </location>
</feature>
<dbReference type="InterPro" id="IPR039672">
    <property type="entry name" value="MFS_2"/>
</dbReference>
<sequence length="447" mass="48963">MSNKLSLKEKLSYGLSDTAYNLVFTVVSTYLMFYYTDVAGLSLESVGLLFLIVRVLDAFASPIFGILIDRTNSKYGKARPWFLWLAIPFGIITVLSFAVGYFDDSYKLAYAYITYILLNIIFAGINVPISAMLPSLTANPLERSSANMFRNIGGQIGVLVSGVVVLPLVIFFGGGTNQKGFIFTMGIFSVLSVIMFLLTFRNTRERVQYDQGKPVPFRDSIKALLPNFPWWMLALTNFVIFIGVVAKGSTMIFFFKYNMGNEGMSSLANGINAGAMIIGMLLVPFIVKKMKNRNLVLIGLLVSILGQIVMWMGSMEPSLALTLFGVALGSFGLGAAQSTVFVMFADTVDFGEWKFGVRAQGLLTAAGTIGIQFGAGIAGALTSKILAKGGFVANMVQTESALQAITTNFVWIPAIAFAICMLFIYMYRIDFVQSQMRAELTERRAAQ</sequence>
<keyword evidence="3 6" id="KW-0812">Transmembrane</keyword>
<evidence type="ECO:0000313" key="8">
    <source>
        <dbReference type="EMBL" id="KJD47408.1"/>
    </source>
</evidence>
<feature type="transmembrane region" description="Helical" evidence="6">
    <location>
        <begin position="12"/>
        <end position="35"/>
    </location>
</feature>
<evidence type="ECO:0000313" key="9">
    <source>
        <dbReference type="Proteomes" id="UP000032534"/>
    </source>
</evidence>
<feature type="domain" description="Major facilitator superfamily (MFS) profile" evidence="7">
    <location>
        <begin position="1"/>
        <end position="432"/>
    </location>
</feature>
<evidence type="ECO:0000259" key="7">
    <source>
        <dbReference type="PROSITE" id="PS50850"/>
    </source>
</evidence>
<dbReference type="InterPro" id="IPR036259">
    <property type="entry name" value="MFS_trans_sf"/>
</dbReference>
<feature type="transmembrane region" description="Helical" evidence="6">
    <location>
        <begin position="267"/>
        <end position="287"/>
    </location>
</feature>
<dbReference type="GO" id="GO:0015293">
    <property type="term" value="F:symporter activity"/>
    <property type="evidence" value="ECO:0007669"/>
    <property type="project" value="InterPro"/>
</dbReference>
<comment type="caution">
    <text evidence="8">The sequence shown here is derived from an EMBL/GenBank/DDBJ whole genome shotgun (WGS) entry which is preliminary data.</text>
</comment>
<feature type="transmembrane region" description="Helical" evidence="6">
    <location>
        <begin position="319"/>
        <end position="345"/>
    </location>
</feature>
<keyword evidence="5 6" id="KW-0472">Membrane</keyword>
<feature type="transmembrane region" description="Helical" evidence="6">
    <location>
        <begin position="357"/>
        <end position="381"/>
    </location>
</feature>
<dbReference type="Gene3D" id="1.20.1250.20">
    <property type="entry name" value="MFS general substrate transporter like domains"/>
    <property type="match status" value="2"/>
</dbReference>
<evidence type="ECO:0000256" key="6">
    <source>
        <dbReference type="SAM" id="Phobius"/>
    </source>
</evidence>
<evidence type="ECO:0000256" key="2">
    <source>
        <dbReference type="ARBA" id="ARBA00022448"/>
    </source>
</evidence>
<dbReference type="EMBL" id="JTHP01000001">
    <property type="protein sequence ID" value="KJD47408.1"/>
    <property type="molecule type" value="Genomic_DNA"/>
</dbReference>
<evidence type="ECO:0000256" key="3">
    <source>
        <dbReference type="ARBA" id="ARBA00022692"/>
    </source>
</evidence>
<feature type="transmembrane region" description="Helical" evidence="6">
    <location>
        <begin position="230"/>
        <end position="255"/>
    </location>
</feature>
<feature type="transmembrane region" description="Helical" evidence="6">
    <location>
        <begin position="81"/>
        <end position="102"/>
    </location>
</feature>
<keyword evidence="9" id="KW-1185">Reference proteome</keyword>
<dbReference type="Pfam" id="PF13347">
    <property type="entry name" value="MFS_2"/>
    <property type="match status" value="1"/>
</dbReference>
<feature type="transmembrane region" description="Helical" evidence="6">
    <location>
        <begin position="47"/>
        <end position="69"/>
    </location>
</feature>
<feature type="transmembrane region" description="Helical" evidence="6">
    <location>
        <begin position="401"/>
        <end position="427"/>
    </location>
</feature>
<keyword evidence="2" id="KW-0813">Transport</keyword>
<dbReference type="Proteomes" id="UP000032534">
    <property type="component" value="Unassembled WGS sequence"/>
</dbReference>
<dbReference type="GO" id="GO:0005886">
    <property type="term" value="C:plasma membrane"/>
    <property type="evidence" value="ECO:0007669"/>
    <property type="project" value="UniProtKB-SubCell"/>
</dbReference>
<dbReference type="CDD" id="cd17332">
    <property type="entry name" value="MFS_MelB_like"/>
    <property type="match status" value="1"/>
</dbReference>